<sequence>MSLLVESARGSCRPSAAFSELQRNGSATGHPTSLVTKMRYPPLRGASSSMKMIPWFSIIPLEVGREEEGWFGVSGVLQAENKSNRTLFLDSFVYITTSLAGQRMTALNARSVSAIQQDCELLFPLECIPQSQKLNQLFNSAVLPLGAQIMNVTVLARNTLAIDYFLITSEVPPPLASSASPQPTPTGLPAANSRDAPANQVAKHGSVASLTILTEDEESQHPKNFEKQRHPSRCLSWRWPMGFGGQGTRDKHVFLQARYVWNPILGPKDPPHQIVAVQIVPNRFVLSERMRTGQHTGLNADTPEVVSIQRCRTKYYNPVLKNCAIAAMRLPESPHIKRKEILSVYGAERLRSGEACAPGLVKVVQGACCAWGQHEGSLRAYAGSGWVHNEEKRKAFWGSSTLTIFWPAA</sequence>
<evidence type="ECO:0000313" key="2">
    <source>
        <dbReference type="EMBL" id="KAJ7362489.1"/>
    </source>
</evidence>
<dbReference type="Proteomes" id="UP001218218">
    <property type="component" value="Unassembled WGS sequence"/>
</dbReference>
<reference evidence="2" key="1">
    <citation type="submission" date="2023-03" db="EMBL/GenBank/DDBJ databases">
        <title>Massive genome expansion in bonnet fungi (Mycena s.s.) driven by repeated elements and novel gene families across ecological guilds.</title>
        <authorList>
            <consortium name="Lawrence Berkeley National Laboratory"/>
            <person name="Harder C.B."/>
            <person name="Miyauchi S."/>
            <person name="Viragh M."/>
            <person name="Kuo A."/>
            <person name="Thoen E."/>
            <person name="Andreopoulos B."/>
            <person name="Lu D."/>
            <person name="Skrede I."/>
            <person name="Drula E."/>
            <person name="Henrissat B."/>
            <person name="Morin E."/>
            <person name="Kohler A."/>
            <person name="Barry K."/>
            <person name="LaButti K."/>
            <person name="Morin E."/>
            <person name="Salamov A."/>
            <person name="Lipzen A."/>
            <person name="Mereny Z."/>
            <person name="Hegedus B."/>
            <person name="Baldrian P."/>
            <person name="Stursova M."/>
            <person name="Weitz H."/>
            <person name="Taylor A."/>
            <person name="Grigoriev I.V."/>
            <person name="Nagy L.G."/>
            <person name="Martin F."/>
            <person name="Kauserud H."/>
        </authorList>
    </citation>
    <scope>NUCLEOTIDE SEQUENCE</scope>
    <source>
        <strain evidence="2">CBHHK002</strain>
    </source>
</reference>
<dbReference type="AlphaFoldDB" id="A0AAD7F338"/>
<evidence type="ECO:0000256" key="1">
    <source>
        <dbReference type="SAM" id="MobiDB-lite"/>
    </source>
</evidence>
<gene>
    <name evidence="2" type="ORF">DFH08DRAFT_799519</name>
</gene>
<evidence type="ECO:0000313" key="3">
    <source>
        <dbReference type="Proteomes" id="UP001218218"/>
    </source>
</evidence>
<accession>A0AAD7F338</accession>
<protein>
    <submittedName>
        <fullName evidence="2">Uncharacterized protein</fullName>
    </submittedName>
</protein>
<dbReference type="EMBL" id="JARIHO010000004">
    <property type="protein sequence ID" value="KAJ7362489.1"/>
    <property type="molecule type" value="Genomic_DNA"/>
</dbReference>
<name>A0AAD7F338_9AGAR</name>
<comment type="caution">
    <text evidence="2">The sequence shown here is derived from an EMBL/GenBank/DDBJ whole genome shotgun (WGS) entry which is preliminary data.</text>
</comment>
<proteinExistence type="predicted"/>
<keyword evidence="3" id="KW-1185">Reference proteome</keyword>
<feature type="region of interest" description="Disordered" evidence="1">
    <location>
        <begin position="175"/>
        <end position="200"/>
    </location>
</feature>
<organism evidence="2 3">
    <name type="scientific">Mycena albidolilacea</name>
    <dbReference type="NCBI Taxonomy" id="1033008"/>
    <lineage>
        <taxon>Eukaryota</taxon>
        <taxon>Fungi</taxon>
        <taxon>Dikarya</taxon>
        <taxon>Basidiomycota</taxon>
        <taxon>Agaricomycotina</taxon>
        <taxon>Agaricomycetes</taxon>
        <taxon>Agaricomycetidae</taxon>
        <taxon>Agaricales</taxon>
        <taxon>Marasmiineae</taxon>
        <taxon>Mycenaceae</taxon>
        <taxon>Mycena</taxon>
    </lineage>
</organism>